<feature type="domain" description="LRRCT" evidence="5">
    <location>
        <begin position="1144"/>
        <end position="1190"/>
    </location>
</feature>
<sequence length="1248" mass="141851">MMGMKVQEFFCLTLFFLQCHVRVLNCYNVPCTFNSMCLCWIHDDDDLTEFTKMDISCLGIPFARFPDVSVNHVAQLDIVNSGLQVLDNDALVSSAGVEALGLMGNRLASIGEKSLVGIAGSLRSLDLSYNALEEIPFKALRGLRKLNWLNMHSNHITSLDGDWGQVTETLTNGFFGENSIIEIPHVLSHFNKLVWLNLDGNNIENIKNSVLPSNIRTLSINNNLLTSFPVAIKNLESLNWLYLRGNLLKILEVPNLKSPSLELIDVSDNIIESIRFLTSSNSTLHIKDLNMSSNKITTLSADVFKYLSTRRIHLSSNNISFIDINAFNGLEDILEYLNLENNELNGIPSALSGLKRISYLNLANNNIHNISYNAFESFGEHLRVLSLATNNLVALPVIALTVCRRLLHLNLEYNKITNVVPGDFEWAESLEILVLRNNALTKLDFATFKGANKLKELSLSFNQLSEFHDKALVGIENNLEIIELSFAFTNDVLPNKALASLNNLLWLVLDNNNFHTIDSNIFCAFQQLRYINMESNQLNYLSSELFCPDVHQKLRDIKFGYNYLEIIPDNTFINLTELRSLDLTGNRIHHLINGTINNCPKLTTISLAYNRISSMENGALHALPNLKYLNLEFNELTNLNFDSISESGELGFSLNASYNVISEINYVRDLINLTSLDLGYNNLTQLPGHIFTATPNLRTLDLRSNYLTTLQSGTFALEYLETLNLRDNRLEALRKQAFHGMPSLQQLDISGNSLFQISTEQFRNLRNLRILNISRNRIRSLPRDIFEGTRIELLDLSYNKITIVPSPTFLEVAYTLRDLNLAENFIEHLDASAFPTSQLTSLNLANNRLTILPDNSFVSLTKLQSLNLSQNYLQANFKELLHYLPGLRHLYMINCGFRQIPILPLINLNILDLSFNDIDNIKQVDTQYFPHLKVLKLVNNSLTAVPNVKLQFLRQLDLSYNPIEELTRDTFVVYPRLEDLVLRKLYRVKLVNNDCLQSLHYLKRLRLQTWSQGDGLELHRLLNGLPLRTIEIEVTERALKNQIHNAFTRRLRELTITGEMLEVIAPAAFSTIESSELILRIKDTHVRRFQSDIFLSLARKMSQLTLDLRNNNINELSPSVIYGNLSWETVGTNLVAGGLQISGNPLECDCEIAWLSLWLRRWLREARQIHTASQSDARQLRNIAGRAVCTETTPSYSSNRVLLTLGTPHTACQASALSRGDYTKQPSKSFWHIHFILIFLMKLMVGYT</sequence>
<gene>
    <name evidence="6" type="ORF">PV327_008648</name>
</gene>
<dbReference type="SMART" id="SM00364">
    <property type="entry name" value="LRR_BAC"/>
    <property type="match status" value="14"/>
</dbReference>
<comment type="caution">
    <text evidence="6">The sequence shown here is derived from an EMBL/GenBank/DDBJ whole genome shotgun (WGS) entry which is preliminary data.</text>
</comment>
<dbReference type="InterPro" id="IPR032675">
    <property type="entry name" value="LRR_dom_sf"/>
</dbReference>
<dbReference type="SMART" id="SM00369">
    <property type="entry name" value="LRR_TYP"/>
    <property type="match status" value="30"/>
</dbReference>
<feature type="chain" id="PRO_5041251362" description="LRRCT domain-containing protein" evidence="4">
    <location>
        <begin position="27"/>
        <end position="1248"/>
    </location>
</feature>
<dbReference type="Pfam" id="PF13855">
    <property type="entry name" value="LRR_8"/>
    <property type="match status" value="9"/>
</dbReference>
<dbReference type="AlphaFoldDB" id="A0AA39F3J6"/>
<dbReference type="InterPro" id="IPR050333">
    <property type="entry name" value="SLRP"/>
</dbReference>
<dbReference type="FunFam" id="3.80.10.10:FF:001164">
    <property type="entry name" value="GH01279p"/>
    <property type="match status" value="1"/>
</dbReference>
<dbReference type="InterPro" id="IPR003591">
    <property type="entry name" value="Leu-rich_rpt_typical-subtyp"/>
</dbReference>
<keyword evidence="2 4" id="KW-0732">Signal</keyword>
<dbReference type="EMBL" id="JAQQBR010001834">
    <property type="protein sequence ID" value="KAK0162299.1"/>
    <property type="molecule type" value="Genomic_DNA"/>
</dbReference>
<dbReference type="InterPro" id="IPR001611">
    <property type="entry name" value="Leu-rich_rpt"/>
</dbReference>
<reference evidence="6" key="1">
    <citation type="journal article" date="2023" name="bioRxiv">
        <title>Scaffold-level genome assemblies of two parasitoid biocontrol wasps reveal the parthenogenesis mechanism and an associated novel virus.</title>
        <authorList>
            <person name="Inwood S."/>
            <person name="Skelly J."/>
            <person name="Guhlin J."/>
            <person name="Harrop T."/>
            <person name="Goldson S."/>
            <person name="Dearden P."/>
        </authorList>
    </citation>
    <scope>NUCLEOTIDE SEQUENCE</scope>
    <source>
        <strain evidence="6">Lincoln</strain>
        <tissue evidence="6">Whole body</tissue>
    </source>
</reference>
<accession>A0AA39F3J6</accession>
<keyword evidence="3" id="KW-0677">Repeat</keyword>
<dbReference type="SMART" id="SM00365">
    <property type="entry name" value="LRR_SD22"/>
    <property type="match status" value="10"/>
</dbReference>
<keyword evidence="7" id="KW-1185">Reference proteome</keyword>
<keyword evidence="1" id="KW-0433">Leucine-rich repeat</keyword>
<dbReference type="PANTHER" id="PTHR45712">
    <property type="entry name" value="AGAP008170-PA"/>
    <property type="match status" value="1"/>
</dbReference>
<dbReference type="Gene3D" id="3.80.10.10">
    <property type="entry name" value="Ribonuclease Inhibitor"/>
    <property type="match status" value="8"/>
</dbReference>
<evidence type="ECO:0000256" key="3">
    <source>
        <dbReference type="ARBA" id="ARBA00022737"/>
    </source>
</evidence>
<dbReference type="PANTHER" id="PTHR45712:SF22">
    <property type="entry name" value="INSULIN-LIKE GROWTH FACTOR-BINDING PROTEIN COMPLEX ACID LABILE SUBUNIT"/>
    <property type="match status" value="1"/>
</dbReference>
<evidence type="ECO:0000256" key="2">
    <source>
        <dbReference type="ARBA" id="ARBA00022729"/>
    </source>
</evidence>
<dbReference type="SMART" id="SM00082">
    <property type="entry name" value="LRRCT"/>
    <property type="match status" value="1"/>
</dbReference>
<name>A0AA39F3J6_MICHY</name>
<dbReference type="Proteomes" id="UP001168972">
    <property type="component" value="Unassembled WGS sequence"/>
</dbReference>
<organism evidence="6 7">
    <name type="scientific">Microctonus hyperodae</name>
    <name type="common">Parasitoid wasp</name>
    <dbReference type="NCBI Taxonomy" id="165561"/>
    <lineage>
        <taxon>Eukaryota</taxon>
        <taxon>Metazoa</taxon>
        <taxon>Ecdysozoa</taxon>
        <taxon>Arthropoda</taxon>
        <taxon>Hexapoda</taxon>
        <taxon>Insecta</taxon>
        <taxon>Pterygota</taxon>
        <taxon>Neoptera</taxon>
        <taxon>Endopterygota</taxon>
        <taxon>Hymenoptera</taxon>
        <taxon>Apocrita</taxon>
        <taxon>Ichneumonoidea</taxon>
        <taxon>Braconidae</taxon>
        <taxon>Euphorinae</taxon>
        <taxon>Microctonus</taxon>
    </lineage>
</organism>
<reference evidence="6" key="2">
    <citation type="submission" date="2023-03" db="EMBL/GenBank/DDBJ databases">
        <authorList>
            <person name="Inwood S.N."/>
            <person name="Skelly J.G."/>
            <person name="Guhlin J."/>
            <person name="Harrop T.W.R."/>
            <person name="Goldson S.G."/>
            <person name="Dearden P.K."/>
        </authorList>
    </citation>
    <scope>NUCLEOTIDE SEQUENCE</scope>
    <source>
        <strain evidence="6">Lincoln</strain>
        <tissue evidence="6">Whole body</tissue>
    </source>
</reference>
<feature type="signal peptide" evidence="4">
    <location>
        <begin position="1"/>
        <end position="26"/>
    </location>
</feature>
<evidence type="ECO:0000256" key="1">
    <source>
        <dbReference type="ARBA" id="ARBA00022614"/>
    </source>
</evidence>
<evidence type="ECO:0000259" key="5">
    <source>
        <dbReference type="SMART" id="SM00082"/>
    </source>
</evidence>
<evidence type="ECO:0000313" key="6">
    <source>
        <dbReference type="EMBL" id="KAK0162299.1"/>
    </source>
</evidence>
<evidence type="ECO:0000256" key="4">
    <source>
        <dbReference type="SAM" id="SignalP"/>
    </source>
</evidence>
<protein>
    <recommendedName>
        <fullName evidence="5">LRRCT domain-containing protein</fullName>
    </recommendedName>
</protein>
<dbReference type="InterPro" id="IPR000483">
    <property type="entry name" value="Cys-rich_flank_reg_C"/>
</dbReference>
<dbReference type="GO" id="GO:0071944">
    <property type="term" value="C:cell periphery"/>
    <property type="evidence" value="ECO:0007669"/>
    <property type="project" value="UniProtKB-ARBA"/>
</dbReference>
<proteinExistence type="predicted"/>
<dbReference type="PROSITE" id="PS51450">
    <property type="entry name" value="LRR"/>
    <property type="match status" value="9"/>
</dbReference>
<evidence type="ECO:0000313" key="7">
    <source>
        <dbReference type="Proteomes" id="UP001168972"/>
    </source>
</evidence>
<dbReference type="SUPFAM" id="SSF52058">
    <property type="entry name" value="L domain-like"/>
    <property type="match status" value="5"/>
</dbReference>